<protein>
    <submittedName>
        <fullName evidence="1">Uncharacterized protein</fullName>
    </submittedName>
</protein>
<gene>
    <name evidence="1" type="ORF">A7J57_14480</name>
</gene>
<comment type="caution">
    <text evidence="1">The sequence shown here is derived from an EMBL/GenBank/DDBJ whole genome shotgun (WGS) entry which is preliminary data.</text>
</comment>
<dbReference type="RefSeq" id="WP_063948997.1">
    <property type="nucleotide sequence ID" value="NZ_CP072308.1"/>
</dbReference>
<name>A0A176XDI4_AGRTU</name>
<dbReference type="EMBL" id="LXPS01000011">
    <property type="protein sequence ID" value="OAE47225.1"/>
    <property type="molecule type" value="Genomic_DNA"/>
</dbReference>
<dbReference type="AlphaFoldDB" id="A0A176XDI4"/>
<sequence>MITTLKRFGIVLLACFTLMSFRLEPEATNGDRLLYDVRGAFVAARPDVAPALMQSIHAQVQNAIKTTARGEIRPRVVLTIRLASVTRAPFFFGERASAKVIVRAAAVATGEVIAEARFTATVVSLDDSAIEQELAYGVAERVIREFRLNRPGPTTLATALFP</sequence>
<proteinExistence type="predicted"/>
<evidence type="ECO:0000313" key="1">
    <source>
        <dbReference type="EMBL" id="OAE47225.1"/>
    </source>
</evidence>
<organism evidence="1 2">
    <name type="scientific">Agrobacterium tumefaciens</name>
    <dbReference type="NCBI Taxonomy" id="358"/>
    <lineage>
        <taxon>Bacteria</taxon>
        <taxon>Pseudomonadati</taxon>
        <taxon>Pseudomonadota</taxon>
        <taxon>Alphaproteobacteria</taxon>
        <taxon>Hyphomicrobiales</taxon>
        <taxon>Rhizobiaceae</taxon>
        <taxon>Rhizobium/Agrobacterium group</taxon>
        <taxon>Agrobacterium</taxon>
        <taxon>Agrobacterium tumefaciens complex</taxon>
    </lineage>
</organism>
<reference evidence="1 2" key="1">
    <citation type="submission" date="2016-05" db="EMBL/GenBank/DDBJ databases">
        <authorList>
            <person name="Lavstsen T."/>
            <person name="Jespersen J.S."/>
        </authorList>
    </citation>
    <scope>NUCLEOTIDE SEQUENCE [LARGE SCALE GENOMIC DNA]</scope>
    <source>
        <strain evidence="1 2">KCJ1736</strain>
    </source>
</reference>
<dbReference type="Proteomes" id="UP000077098">
    <property type="component" value="Unassembled WGS sequence"/>
</dbReference>
<evidence type="ECO:0000313" key="2">
    <source>
        <dbReference type="Proteomes" id="UP000077098"/>
    </source>
</evidence>
<accession>A0A176XDI4</accession>